<feature type="region of interest" description="Disordered" evidence="1">
    <location>
        <begin position="129"/>
        <end position="152"/>
    </location>
</feature>
<evidence type="ECO:0000313" key="3">
    <source>
        <dbReference type="EMBL" id="MCU6797220.1"/>
    </source>
</evidence>
<organism evidence="3 4">
    <name type="scientific">Paenibacillus baimaensis</name>
    <dbReference type="NCBI Taxonomy" id="2982185"/>
    <lineage>
        <taxon>Bacteria</taxon>
        <taxon>Bacillati</taxon>
        <taxon>Bacillota</taxon>
        <taxon>Bacilli</taxon>
        <taxon>Bacillales</taxon>
        <taxon>Paenibacillaceae</taxon>
        <taxon>Paenibacillus</taxon>
    </lineage>
</organism>
<dbReference type="PANTHER" id="PTHR43682">
    <property type="entry name" value="LACTATE UTILIZATION PROTEIN C"/>
    <property type="match status" value="1"/>
</dbReference>
<comment type="caution">
    <text evidence="3">The sequence shown here is derived from an EMBL/GenBank/DDBJ whole genome shotgun (WGS) entry which is preliminary data.</text>
</comment>
<dbReference type="Pfam" id="PF02589">
    <property type="entry name" value="LUD_dom"/>
    <property type="match status" value="1"/>
</dbReference>
<dbReference type="InterPro" id="IPR024185">
    <property type="entry name" value="FTHF_cligase-like_sf"/>
</dbReference>
<sequence>MTIKPGQIQGRDSFIANISSRLGRKSPDAVAPEHPYRGAPAFYKEIERTTEEKIQLFTDNWTALTGKVLVVEAAEAEEKLGVWLQQIVEELQVKRASRWEHAGLIGLNVDGALSAAGVEVVPWILDPSAAQEGGPASTDMSGSSGTVGPDSTVLADQADVQPIEADSVDPSKLEATADSGPIELSSVHTDKQGAAPSNWQQRSRLLQRTERCEMGIIWPDYAVANTSTLVLQCSPEHGRSVSLLTDILFAVFRADQLVTRMGEAFQQVTNGKHDASQYASSLNLITGPSRSADIENDLTIGIHGPGKVYAVIIK</sequence>
<dbReference type="SUPFAM" id="SSF100950">
    <property type="entry name" value="NagB/RpiA/CoA transferase-like"/>
    <property type="match status" value="1"/>
</dbReference>
<gene>
    <name evidence="3" type="ORF">OB236_34340</name>
</gene>
<dbReference type="RefSeq" id="WP_262688037.1">
    <property type="nucleotide sequence ID" value="NZ_JAOQIO010000115.1"/>
</dbReference>
<proteinExistence type="predicted"/>
<evidence type="ECO:0000256" key="1">
    <source>
        <dbReference type="SAM" id="MobiDB-lite"/>
    </source>
</evidence>
<protein>
    <submittedName>
        <fullName evidence="3">LUD domain-containing protein</fullName>
    </submittedName>
</protein>
<name>A0ABT2URF0_9BACL</name>
<dbReference type="InterPro" id="IPR003741">
    <property type="entry name" value="LUD_dom"/>
</dbReference>
<dbReference type="EMBL" id="JAOQIO010000115">
    <property type="protein sequence ID" value="MCU6797220.1"/>
    <property type="molecule type" value="Genomic_DNA"/>
</dbReference>
<reference evidence="3 4" key="1">
    <citation type="submission" date="2022-09" db="EMBL/GenBank/DDBJ databases">
        <authorList>
            <person name="Han X.L."/>
            <person name="Wang Q."/>
            <person name="Lu T."/>
        </authorList>
    </citation>
    <scope>NUCLEOTIDE SEQUENCE [LARGE SCALE GENOMIC DNA]</scope>
    <source>
        <strain evidence="3 4">WQ 127069</strain>
    </source>
</reference>
<keyword evidence="4" id="KW-1185">Reference proteome</keyword>
<dbReference type="PANTHER" id="PTHR43682:SF1">
    <property type="entry name" value="LACTATE UTILIZATION PROTEIN C"/>
    <property type="match status" value="1"/>
</dbReference>
<dbReference type="Proteomes" id="UP001652445">
    <property type="component" value="Unassembled WGS sequence"/>
</dbReference>
<dbReference type="Gene3D" id="3.40.50.10420">
    <property type="entry name" value="NagB/RpiA/CoA transferase-like"/>
    <property type="match status" value="1"/>
</dbReference>
<feature type="domain" description="LUD" evidence="2">
    <location>
        <begin position="57"/>
        <end position="313"/>
    </location>
</feature>
<accession>A0ABT2URF0</accession>
<dbReference type="InterPro" id="IPR037171">
    <property type="entry name" value="NagB/RpiA_transferase-like"/>
</dbReference>
<evidence type="ECO:0000259" key="2">
    <source>
        <dbReference type="Pfam" id="PF02589"/>
    </source>
</evidence>
<evidence type="ECO:0000313" key="4">
    <source>
        <dbReference type="Proteomes" id="UP001652445"/>
    </source>
</evidence>